<evidence type="ECO:0000256" key="1">
    <source>
        <dbReference type="SAM" id="MobiDB-lite"/>
    </source>
</evidence>
<proteinExistence type="predicted"/>
<dbReference type="EMBL" id="CP058905">
    <property type="protein sequence ID" value="QLK00009.1"/>
    <property type="molecule type" value="Genomic_DNA"/>
</dbReference>
<reference evidence="3" key="1">
    <citation type="submission" date="2020-08" db="EMBL/GenBank/DDBJ databases">
        <title>A bifunctional nitrone conjugated secondary metabolite targeting the ribosome.</title>
        <authorList>
            <person name="Limbrick E.M."/>
            <person name="Graf M."/>
            <person name="Derewacz D.K."/>
            <person name="Nguyen F."/>
            <person name="Spraggins J.M."/>
            <person name="Wieland M."/>
            <person name="Ynigez-Gutierrez A.E."/>
            <person name="Reisman B.J."/>
            <person name="Zinshteyn B."/>
            <person name="McCulloch K."/>
            <person name="Iverson T.M."/>
            <person name="Green R."/>
            <person name="Wilson D.N."/>
            <person name="Bachmann B.O."/>
        </authorList>
    </citation>
    <scope>NUCLEOTIDE SEQUENCE</scope>
    <source>
        <strain evidence="3">Africana</strain>
    </source>
</reference>
<dbReference type="InterPro" id="IPR018391">
    <property type="entry name" value="PQQ_b-propeller_rpt"/>
</dbReference>
<accession>A0A7D6CFA5</accession>
<dbReference type="SMART" id="SM00564">
    <property type="entry name" value="PQQ"/>
    <property type="match status" value="3"/>
</dbReference>
<organism evidence="3">
    <name type="scientific">Micromonospora carbonacea</name>
    <dbReference type="NCBI Taxonomy" id="47853"/>
    <lineage>
        <taxon>Bacteria</taxon>
        <taxon>Bacillati</taxon>
        <taxon>Actinomycetota</taxon>
        <taxon>Actinomycetes</taxon>
        <taxon>Micromonosporales</taxon>
        <taxon>Micromonosporaceae</taxon>
        <taxon>Micromonospora</taxon>
    </lineage>
</organism>
<feature type="domain" description="Pyrrolo-quinoline quinone repeat" evidence="2">
    <location>
        <begin position="85"/>
        <end position="190"/>
    </location>
</feature>
<dbReference type="AlphaFoldDB" id="A0A7D6CFA5"/>
<dbReference type="Pfam" id="PF13360">
    <property type="entry name" value="PQQ_2"/>
    <property type="match status" value="1"/>
</dbReference>
<dbReference type="InterPro" id="IPR011047">
    <property type="entry name" value="Quinoprotein_ADH-like_sf"/>
</dbReference>
<name>A0A7D6CFA5_9ACTN</name>
<gene>
    <name evidence="3" type="ORF">HZU44_08050</name>
</gene>
<dbReference type="InterPro" id="IPR002372">
    <property type="entry name" value="PQQ_rpt_dom"/>
</dbReference>
<evidence type="ECO:0000313" key="3">
    <source>
        <dbReference type="EMBL" id="QLK00009.1"/>
    </source>
</evidence>
<dbReference type="Gene3D" id="2.130.10.10">
    <property type="entry name" value="YVTN repeat-like/Quinoprotein amine dehydrogenase"/>
    <property type="match status" value="1"/>
</dbReference>
<dbReference type="InterPro" id="IPR015943">
    <property type="entry name" value="WD40/YVTN_repeat-like_dom_sf"/>
</dbReference>
<dbReference type="SUPFAM" id="SSF50998">
    <property type="entry name" value="Quinoprotein alcohol dehydrogenase-like"/>
    <property type="match status" value="1"/>
</dbReference>
<protein>
    <submittedName>
        <fullName evidence="3">PQQ-binding-like beta-propeller repeat protein</fullName>
    </submittedName>
</protein>
<sequence length="437" mass="45557">MTLIDLGEVRGAATPASPPRPPRTVGRPLRVALAGLLALLALASSAPVVRPASAMLGGRLGSQVLVIGGRVYLLEPAQSGDAGGREVTVHALPADAGPAARPLWRTTVSGVGNLLGVQEYAGLVLFTGNRDGRDVQTLAVDAATGERRWQRPGDPVPTVGGGLLLVGDDIERRGELRAVEPSSGSVRWSLPDHLGVTTFHSRADDGAVDLVVLITAAGRIELRDALSGAVRASLAPPAGGRRGYLQVTVAGDLLLVGRHEQQQVLRLTAYGLANLDRRWELDRPPFGYAIECGPLLCAGAFPSGVSALDPATGQTRWANPRLQTVLAVHGDRLLAAVGGRPDAPIGTVRVLDAATGREVADLGRWEIVRSHTPGGPWYGVRPDRGGAGLVVAELDVAGATARLRDVLPGAAGDCAADGRDMVCRQQSGTYGWWRLPA</sequence>
<evidence type="ECO:0000259" key="2">
    <source>
        <dbReference type="Pfam" id="PF13360"/>
    </source>
</evidence>
<feature type="region of interest" description="Disordered" evidence="1">
    <location>
        <begin position="1"/>
        <end position="25"/>
    </location>
</feature>